<dbReference type="InterPro" id="IPR043128">
    <property type="entry name" value="Rev_trsase/Diguanyl_cyclase"/>
</dbReference>
<dbReference type="EMBL" id="JACIEK010000004">
    <property type="protein sequence ID" value="MBB3998193.1"/>
    <property type="molecule type" value="Genomic_DNA"/>
</dbReference>
<dbReference type="SMART" id="SM00052">
    <property type="entry name" value="EAL"/>
    <property type="match status" value="1"/>
</dbReference>
<feature type="transmembrane region" description="Helical" evidence="1">
    <location>
        <begin position="174"/>
        <end position="203"/>
    </location>
</feature>
<dbReference type="InterPro" id="IPR052155">
    <property type="entry name" value="Biofilm_reg_signaling"/>
</dbReference>
<dbReference type="CDD" id="cd01948">
    <property type="entry name" value="EAL"/>
    <property type="match status" value="1"/>
</dbReference>
<sequence>MLLKLLRRYGLTMLGAGAVLATIAGSGVYLGRVAIDELIDGNVQEIGRHFASFVVADPDALGTLLTQISRSPDEEARVRNVADASGISSFAIFDLEGEQVFASRSDRYTWLMRERPGGTISQDKLGAALVERAGDWTEVKDLETDMPVVIVPLDRDGQRFGFLSVQTSTASIRAVYTSVIATSVGVLFLVVFVSTGLPGLIYLQRRWRIEQADEQIQFLANYDSLTHLLNRHRMQEECEKVLATSRATREQMAFWSLDIAGLADINSAQGQPFGDELLRVVAKRLLTVADPSDLVARLGADDFLILQRRVADSDDIEALAQRIRQSVELPVEFDGRVVTPHLCMGVVNMPEHGRVFNDIARHAELALMVHKSSRQGAYTAYDPSMDEEAHRRRMIEGLIRTAIDCDGFELFYQPIVCGKSRRPIGFEALIRLPDGKGNYISPGDFIPFAEARGYIKAIGSWVIRQAARQLADLPEDLFISVNLSAVQFRDGDLVDIVRGAIEQAGIDGRRLEIEVVESLLLERSDAILDQLSQLKGLGVSIAMDDFGTGYSSLGYLWRFPFDKLKIDQSFMLAFGEGEANVSQIIETIISLGHHMNMKVTVEGVETFEQVSALSLMGCDQLQGYYFGRPMPIDRIASEMLQQTSRRVLVDAVDPVSPEPLRAAL</sequence>
<reference evidence="4 5" key="1">
    <citation type="submission" date="2020-08" db="EMBL/GenBank/DDBJ databases">
        <title>Genomic Encyclopedia of Type Strains, Phase IV (KMG-IV): sequencing the most valuable type-strain genomes for metagenomic binning, comparative biology and taxonomic classification.</title>
        <authorList>
            <person name="Goeker M."/>
        </authorList>
    </citation>
    <scope>NUCLEOTIDE SEQUENCE [LARGE SCALE GENOMIC DNA]</scope>
    <source>
        <strain evidence="4 5">DSM 102238</strain>
    </source>
</reference>
<dbReference type="PANTHER" id="PTHR44757">
    <property type="entry name" value="DIGUANYLATE CYCLASE DGCP"/>
    <property type="match status" value="1"/>
</dbReference>
<dbReference type="SUPFAM" id="SSF55073">
    <property type="entry name" value="Nucleotide cyclase"/>
    <property type="match status" value="1"/>
</dbReference>
<dbReference type="SUPFAM" id="SSF141868">
    <property type="entry name" value="EAL domain-like"/>
    <property type="match status" value="1"/>
</dbReference>
<dbReference type="InterPro" id="IPR035919">
    <property type="entry name" value="EAL_sf"/>
</dbReference>
<comment type="caution">
    <text evidence="4">The sequence shown here is derived from an EMBL/GenBank/DDBJ whole genome shotgun (WGS) entry which is preliminary data.</text>
</comment>
<dbReference type="PROSITE" id="PS50887">
    <property type="entry name" value="GGDEF"/>
    <property type="match status" value="1"/>
</dbReference>
<dbReference type="AlphaFoldDB" id="A0A7W6H4G2"/>
<proteinExistence type="predicted"/>
<gene>
    <name evidence="4" type="ORF">GGR04_002032</name>
</gene>
<feature type="domain" description="GGDEF" evidence="3">
    <location>
        <begin position="250"/>
        <end position="383"/>
    </location>
</feature>
<dbReference type="InterPro" id="IPR029787">
    <property type="entry name" value="Nucleotide_cyclase"/>
</dbReference>
<dbReference type="Pfam" id="PF00563">
    <property type="entry name" value="EAL"/>
    <property type="match status" value="1"/>
</dbReference>
<keyword evidence="1" id="KW-1133">Transmembrane helix</keyword>
<name>A0A7W6H4G2_9HYPH</name>
<dbReference type="SMART" id="SM00267">
    <property type="entry name" value="GGDEF"/>
    <property type="match status" value="1"/>
</dbReference>
<dbReference type="CDD" id="cd01949">
    <property type="entry name" value="GGDEF"/>
    <property type="match status" value="1"/>
</dbReference>
<feature type="domain" description="EAL" evidence="2">
    <location>
        <begin position="392"/>
        <end position="643"/>
    </location>
</feature>
<organism evidence="4 5">
    <name type="scientific">Aureimonas pseudogalii</name>
    <dbReference type="NCBI Taxonomy" id="1744844"/>
    <lineage>
        <taxon>Bacteria</taxon>
        <taxon>Pseudomonadati</taxon>
        <taxon>Pseudomonadota</taxon>
        <taxon>Alphaproteobacteria</taxon>
        <taxon>Hyphomicrobiales</taxon>
        <taxon>Aurantimonadaceae</taxon>
        <taxon>Aureimonas</taxon>
    </lineage>
</organism>
<evidence type="ECO:0000256" key="1">
    <source>
        <dbReference type="SAM" id="Phobius"/>
    </source>
</evidence>
<dbReference type="RefSeq" id="WP_183199729.1">
    <property type="nucleotide sequence ID" value="NZ_JACIEK010000004.1"/>
</dbReference>
<keyword evidence="5" id="KW-1185">Reference proteome</keyword>
<evidence type="ECO:0000313" key="5">
    <source>
        <dbReference type="Proteomes" id="UP000542776"/>
    </source>
</evidence>
<dbReference type="Pfam" id="PF00990">
    <property type="entry name" value="GGDEF"/>
    <property type="match status" value="1"/>
</dbReference>
<evidence type="ECO:0000313" key="4">
    <source>
        <dbReference type="EMBL" id="MBB3998193.1"/>
    </source>
</evidence>
<protein>
    <submittedName>
        <fullName evidence="4">Diguanylate cyclase (GGDEF)-like protein</fullName>
    </submittedName>
</protein>
<keyword evidence="1" id="KW-0812">Transmembrane</keyword>
<dbReference type="Proteomes" id="UP000542776">
    <property type="component" value="Unassembled WGS sequence"/>
</dbReference>
<keyword evidence="1" id="KW-0472">Membrane</keyword>
<dbReference type="PROSITE" id="PS50883">
    <property type="entry name" value="EAL"/>
    <property type="match status" value="1"/>
</dbReference>
<dbReference type="Gene3D" id="3.30.70.270">
    <property type="match status" value="1"/>
</dbReference>
<accession>A0A7W6H4G2</accession>
<evidence type="ECO:0000259" key="3">
    <source>
        <dbReference type="PROSITE" id="PS50887"/>
    </source>
</evidence>
<dbReference type="Gene3D" id="3.20.20.450">
    <property type="entry name" value="EAL domain"/>
    <property type="match status" value="1"/>
</dbReference>
<evidence type="ECO:0000259" key="2">
    <source>
        <dbReference type="PROSITE" id="PS50883"/>
    </source>
</evidence>
<dbReference type="InterPro" id="IPR001633">
    <property type="entry name" value="EAL_dom"/>
</dbReference>
<dbReference type="PANTHER" id="PTHR44757:SF2">
    <property type="entry name" value="BIOFILM ARCHITECTURE MAINTENANCE PROTEIN MBAA"/>
    <property type="match status" value="1"/>
</dbReference>
<dbReference type="NCBIfam" id="TIGR00254">
    <property type="entry name" value="GGDEF"/>
    <property type="match status" value="1"/>
</dbReference>
<dbReference type="InterPro" id="IPR000160">
    <property type="entry name" value="GGDEF_dom"/>
</dbReference>